<name>W4KMG8_HETIT</name>
<evidence type="ECO:0000256" key="6">
    <source>
        <dbReference type="SAM" id="MobiDB-lite"/>
    </source>
</evidence>
<dbReference type="InterPro" id="IPR050460">
    <property type="entry name" value="Distal-less_Homeobox_TF"/>
</dbReference>
<evidence type="ECO:0000256" key="1">
    <source>
        <dbReference type="ARBA" id="ARBA00023125"/>
    </source>
</evidence>
<dbReference type="Gene3D" id="1.10.10.60">
    <property type="entry name" value="Homeodomain-like"/>
    <property type="match status" value="1"/>
</dbReference>
<evidence type="ECO:0000256" key="4">
    <source>
        <dbReference type="PROSITE-ProRule" id="PRU00108"/>
    </source>
</evidence>
<dbReference type="EMBL" id="KI925454">
    <property type="protein sequence ID" value="ETW87007.1"/>
    <property type="molecule type" value="Genomic_DNA"/>
</dbReference>
<feature type="compositionally biased region" description="Basic residues" evidence="6">
    <location>
        <begin position="572"/>
        <end position="581"/>
    </location>
</feature>
<dbReference type="KEGG" id="hir:HETIRDRAFT_423983"/>
<dbReference type="PROSITE" id="PS50071">
    <property type="entry name" value="HOMEOBOX_2"/>
    <property type="match status" value="1"/>
</dbReference>
<evidence type="ECO:0000313" key="9">
    <source>
        <dbReference type="Proteomes" id="UP000030671"/>
    </source>
</evidence>
<accession>W4KMG8</accession>
<dbReference type="InterPro" id="IPR001356">
    <property type="entry name" value="HD"/>
</dbReference>
<dbReference type="PANTHER" id="PTHR24327">
    <property type="entry name" value="HOMEOBOX PROTEIN"/>
    <property type="match status" value="1"/>
</dbReference>
<dbReference type="GeneID" id="20673947"/>
<dbReference type="Pfam" id="PF00046">
    <property type="entry name" value="Homeodomain"/>
    <property type="match status" value="1"/>
</dbReference>
<dbReference type="PANTHER" id="PTHR24327:SF41">
    <property type="entry name" value="BRAIN-SPECIFIC HOMEOBOX PROTEIN"/>
    <property type="match status" value="1"/>
</dbReference>
<feature type="domain" description="Homeobox" evidence="7">
    <location>
        <begin position="355"/>
        <end position="415"/>
    </location>
</feature>
<dbReference type="OrthoDB" id="6159439at2759"/>
<comment type="subcellular location">
    <subcellularLocation>
        <location evidence="4 5">Nucleus</location>
    </subcellularLocation>
</comment>
<dbReference type="GO" id="GO:0000978">
    <property type="term" value="F:RNA polymerase II cis-regulatory region sequence-specific DNA binding"/>
    <property type="evidence" value="ECO:0007669"/>
    <property type="project" value="TreeGrafter"/>
</dbReference>
<feature type="DNA-binding region" description="Homeobox" evidence="4">
    <location>
        <begin position="357"/>
        <end position="416"/>
    </location>
</feature>
<feature type="compositionally biased region" description="Basic and acidic residues" evidence="6">
    <location>
        <begin position="582"/>
        <end position="592"/>
    </location>
</feature>
<evidence type="ECO:0000313" key="8">
    <source>
        <dbReference type="EMBL" id="ETW87007.1"/>
    </source>
</evidence>
<dbReference type="HOGENOM" id="CLU_365255_0_0_1"/>
<feature type="region of interest" description="Disordered" evidence="6">
    <location>
        <begin position="80"/>
        <end position="129"/>
    </location>
</feature>
<feature type="compositionally biased region" description="Polar residues" evidence="6">
    <location>
        <begin position="308"/>
        <end position="317"/>
    </location>
</feature>
<dbReference type="SMART" id="SM00389">
    <property type="entry name" value="HOX"/>
    <property type="match status" value="1"/>
</dbReference>
<dbReference type="GO" id="GO:0000981">
    <property type="term" value="F:DNA-binding transcription factor activity, RNA polymerase II-specific"/>
    <property type="evidence" value="ECO:0007669"/>
    <property type="project" value="TreeGrafter"/>
</dbReference>
<dbReference type="SUPFAM" id="SSF46689">
    <property type="entry name" value="Homeodomain-like"/>
    <property type="match status" value="1"/>
</dbReference>
<evidence type="ECO:0000256" key="5">
    <source>
        <dbReference type="RuleBase" id="RU000682"/>
    </source>
</evidence>
<dbReference type="Proteomes" id="UP000030671">
    <property type="component" value="Unassembled WGS sequence"/>
</dbReference>
<keyword evidence="3 4" id="KW-0539">Nucleus</keyword>
<dbReference type="AlphaFoldDB" id="W4KMG8"/>
<dbReference type="InParanoid" id="W4KMG8"/>
<feature type="region of interest" description="Disordered" evidence="6">
    <location>
        <begin position="287"/>
        <end position="317"/>
    </location>
</feature>
<evidence type="ECO:0000256" key="2">
    <source>
        <dbReference type="ARBA" id="ARBA00023155"/>
    </source>
</evidence>
<dbReference type="GO" id="GO:0005634">
    <property type="term" value="C:nucleus"/>
    <property type="evidence" value="ECO:0007669"/>
    <property type="project" value="UniProtKB-SubCell"/>
</dbReference>
<dbReference type="InterPro" id="IPR009057">
    <property type="entry name" value="Homeodomain-like_sf"/>
</dbReference>
<keyword evidence="1 4" id="KW-0238">DNA-binding</keyword>
<evidence type="ECO:0000256" key="3">
    <source>
        <dbReference type="ARBA" id="ARBA00023242"/>
    </source>
</evidence>
<protein>
    <recommendedName>
        <fullName evidence="7">Homeobox domain-containing protein</fullName>
    </recommendedName>
</protein>
<feature type="region of interest" description="Disordered" evidence="6">
    <location>
        <begin position="555"/>
        <end position="592"/>
    </location>
</feature>
<keyword evidence="9" id="KW-1185">Reference proteome</keyword>
<evidence type="ECO:0000259" key="7">
    <source>
        <dbReference type="PROSITE" id="PS50071"/>
    </source>
</evidence>
<feature type="compositionally biased region" description="Acidic residues" evidence="6">
    <location>
        <begin position="186"/>
        <end position="198"/>
    </location>
</feature>
<sequence length="764" mass="83812">MESKPIDCDIFRDYKSVTVWFQNKRQSSKRKTWTKSTRAEACVESEENKSHGDFVHDTVAKPQISLDCIASLFERPSHPTIHDNTSKFQPPLTPRKTNHGSRAMSPASGSQLWTHMPSSPPEPLSSPSADRLMKSLEWACAKAREGRRQNKAKGNRATPRSLGKVPSMSLEAEMKSTRTNPKVASEEEETDTGTESDEAITPSTSMSSMRSSLFLEEIKHETRKKTVYCPNWIDGSHVAAVSRGVPLGGSDASRLSPLQVLFPTTTRSTSRNFPRSFLSFSSISIPTTMRPSTRSTRSARTLSEHASAKQSQVTARPSSVQLLLPQAQRIALESHNVGLDNTISISAAGKLGEHISERKPRHRMNDRQLEQLETLYQRTTHPTKAEKSSLAREFDVDIRTITVWFQNKRQTMKRQRDSSVARNDSSAQTNTPDLDDVACSDLPVTASSPQTPLLSSNAARSQLSGPGFPGYSWMVNYSYQGDNGLGMGTGGSMAPTPTFSDLEFSPPDARGLQPFHVAAQLQPDGPIQSEPTLEYPPIARSHRHALTLVHHETNVPRTPTDAEPIPLVHPNPRSRIHTRSSSRKENVPPQDSEKCIVLSPLSSLYRGRPIVQHANNDVGRLRPRGRGLGVSTDLGLGNIREIDSSSEKRVRNLEWACDREGARAAKRRRNRERYVADTNAGSFEEVVPFSGLGLGISGALDSDSALSDRVQSSSNSPAVSTSQEIASSSAIDALHDLPGDYYAAFSADVIEGAITLLSLKQSAV</sequence>
<reference evidence="8 9" key="1">
    <citation type="journal article" date="2012" name="New Phytol.">
        <title>Insight into trade-off between wood decay and parasitism from the genome of a fungal forest pathogen.</title>
        <authorList>
            <person name="Olson A."/>
            <person name="Aerts A."/>
            <person name="Asiegbu F."/>
            <person name="Belbahri L."/>
            <person name="Bouzid O."/>
            <person name="Broberg A."/>
            <person name="Canback B."/>
            <person name="Coutinho P.M."/>
            <person name="Cullen D."/>
            <person name="Dalman K."/>
            <person name="Deflorio G."/>
            <person name="van Diepen L.T."/>
            <person name="Dunand C."/>
            <person name="Duplessis S."/>
            <person name="Durling M."/>
            <person name="Gonthier P."/>
            <person name="Grimwood J."/>
            <person name="Fossdal C.G."/>
            <person name="Hansson D."/>
            <person name="Henrissat B."/>
            <person name="Hietala A."/>
            <person name="Himmelstrand K."/>
            <person name="Hoffmeister D."/>
            <person name="Hogberg N."/>
            <person name="James T.Y."/>
            <person name="Karlsson M."/>
            <person name="Kohler A."/>
            <person name="Kues U."/>
            <person name="Lee Y.H."/>
            <person name="Lin Y.C."/>
            <person name="Lind M."/>
            <person name="Lindquist E."/>
            <person name="Lombard V."/>
            <person name="Lucas S."/>
            <person name="Lunden K."/>
            <person name="Morin E."/>
            <person name="Murat C."/>
            <person name="Park J."/>
            <person name="Raffaello T."/>
            <person name="Rouze P."/>
            <person name="Salamov A."/>
            <person name="Schmutz J."/>
            <person name="Solheim H."/>
            <person name="Stahlberg J."/>
            <person name="Velez H."/>
            <person name="de Vries R.P."/>
            <person name="Wiebenga A."/>
            <person name="Woodward S."/>
            <person name="Yakovlev I."/>
            <person name="Garbelotto M."/>
            <person name="Martin F."/>
            <person name="Grigoriev I.V."/>
            <person name="Stenlid J."/>
        </authorList>
    </citation>
    <scope>NUCLEOTIDE SEQUENCE [LARGE SCALE GENOMIC DNA]</scope>
    <source>
        <strain evidence="8 9">TC 32-1</strain>
    </source>
</reference>
<dbReference type="CDD" id="cd00086">
    <property type="entry name" value="homeodomain"/>
    <property type="match status" value="1"/>
</dbReference>
<feature type="compositionally biased region" description="Low complexity" evidence="6">
    <location>
        <begin position="287"/>
        <end position="301"/>
    </location>
</feature>
<gene>
    <name evidence="8" type="ORF">HETIRDRAFT_423983</name>
</gene>
<keyword evidence="2 4" id="KW-0371">Homeobox</keyword>
<dbReference type="RefSeq" id="XP_009540961.1">
    <property type="nucleotide sequence ID" value="XM_009542666.1"/>
</dbReference>
<feature type="compositionally biased region" description="Polar residues" evidence="6">
    <location>
        <begin position="420"/>
        <end position="432"/>
    </location>
</feature>
<feature type="compositionally biased region" description="Polar residues" evidence="6">
    <location>
        <begin position="445"/>
        <end position="458"/>
    </location>
</feature>
<proteinExistence type="predicted"/>
<organism evidence="8 9">
    <name type="scientific">Heterobasidion irregulare (strain TC 32-1)</name>
    <dbReference type="NCBI Taxonomy" id="747525"/>
    <lineage>
        <taxon>Eukaryota</taxon>
        <taxon>Fungi</taxon>
        <taxon>Dikarya</taxon>
        <taxon>Basidiomycota</taxon>
        <taxon>Agaricomycotina</taxon>
        <taxon>Agaricomycetes</taxon>
        <taxon>Russulales</taxon>
        <taxon>Bondarzewiaceae</taxon>
        <taxon>Heterobasidion</taxon>
        <taxon>Heterobasidion annosum species complex</taxon>
    </lineage>
</organism>
<feature type="region of interest" description="Disordered" evidence="6">
    <location>
        <begin position="412"/>
        <end position="458"/>
    </location>
</feature>
<feature type="region of interest" description="Disordered" evidence="6">
    <location>
        <begin position="144"/>
        <end position="210"/>
    </location>
</feature>